<dbReference type="GO" id="GO:0046872">
    <property type="term" value="F:metal ion binding"/>
    <property type="evidence" value="ECO:0007669"/>
    <property type="project" value="UniProtKB-KW"/>
</dbReference>
<dbReference type="InterPro" id="IPR004843">
    <property type="entry name" value="Calcineurin-like_PHP"/>
</dbReference>
<comment type="similarity">
    <text evidence="4">Belongs to the cyclic nucleotide phosphodiesterase class-III family.</text>
</comment>
<evidence type="ECO:0000259" key="5">
    <source>
        <dbReference type="Pfam" id="PF00149"/>
    </source>
</evidence>
<dbReference type="Pfam" id="PF00149">
    <property type="entry name" value="Metallophos"/>
    <property type="match status" value="1"/>
</dbReference>
<dbReference type="EC" id="3.1.4.53" evidence="6"/>
<dbReference type="PANTHER" id="PTHR42988">
    <property type="entry name" value="PHOSPHOHYDROLASE"/>
    <property type="match status" value="1"/>
</dbReference>
<dbReference type="Gene3D" id="3.60.21.10">
    <property type="match status" value="1"/>
</dbReference>
<dbReference type="GO" id="GO:0004115">
    <property type="term" value="F:3',5'-cyclic-AMP phosphodiesterase activity"/>
    <property type="evidence" value="ECO:0007669"/>
    <property type="project" value="UniProtKB-EC"/>
</dbReference>
<accession>A0AA97AJL0</accession>
<dbReference type="AlphaFoldDB" id="A0AA97AJL0"/>
<dbReference type="CDD" id="cd07402">
    <property type="entry name" value="MPP_GpdQ"/>
    <property type="match status" value="1"/>
</dbReference>
<dbReference type="InterPro" id="IPR026575">
    <property type="entry name" value="GpdQ/CpdA-like"/>
</dbReference>
<sequence length="265" mass="29548">MPLLSPLQVVQLSDTHLFADPNRELLGLSTADSLKTVLDSVRQIQPKPDLLLLTGDLSQDESAKSYERLRDLLEPLQIPAYWLPGNHDYPPLMAQILIAPFIATDKVFQSGGWNFILLNSMAAGKVYGELSAASLDWLEQQLQQCPVQPTLIALHHPPCPVGSNWMDQIGLRHPEALFAVLDRYEQVKLVLFGHVHQEFTATRAGVQYLGCPSTCVQFKPQQTNFAIDDQRPGFRLLSLYPGGEFTTTVKRVNYQPLPDLAATGY</sequence>
<dbReference type="InterPro" id="IPR029052">
    <property type="entry name" value="Metallo-depent_PP-like"/>
</dbReference>
<organism evidence="6">
    <name type="scientific">Leptolyngbya sp. NK1-12</name>
    <dbReference type="NCBI Taxonomy" id="2547451"/>
    <lineage>
        <taxon>Bacteria</taxon>
        <taxon>Bacillati</taxon>
        <taxon>Cyanobacteriota</taxon>
        <taxon>Cyanophyceae</taxon>
        <taxon>Leptolyngbyales</taxon>
        <taxon>Leptolyngbyaceae</taxon>
        <taxon>Leptolyngbya group</taxon>
        <taxon>Leptolyngbya</taxon>
    </lineage>
</organism>
<gene>
    <name evidence="6" type="primary">cpdA</name>
    <name evidence="6" type="ORF">HJG54_23485</name>
</gene>
<protein>
    <submittedName>
        <fullName evidence="6">3',5'-cyclic-AMP phosphodiesterase</fullName>
        <ecNumber evidence="6">3.1.4.53</ecNumber>
    </submittedName>
</protein>
<dbReference type="EMBL" id="CP053586">
    <property type="protein sequence ID" value="WNZ26759.1"/>
    <property type="molecule type" value="Genomic_DNA"/>
</dbReference>
<dbReference type="RefSeq" id="WP_316435665.1">
    <property type="nucleotide sequence ID" value="NZ_CP053586.1"/>
</dbReference>
<keyword evidence="1" id="KW-0479">Metal-binding</keyword>
<reference evidence="6" key="1">
    <citation type="submission" date="2020-05" db="EMBL/GenBank/DDBJ databases">
        <authorList>
            <person name="Zhu T."/>
            <person name="Keshari N."/>
            <person name="Lu X."/>
        </authorList>
    </citation>
    <scope>NUCLEOTIDE SEQUENCE</scope>
    <source>
        <strain evidence="6">NK1-12</strain>
    </source>
</reference>
<dbReference type="SUPFAM" id="SSF56300">
    <property type="entry name" value="Metallo-dependent phosphatases"/>
    <property type="match status" value="1"/>
</dbReference>
<keyword evidence="3" id="KW-0408">Iron</keyword>
<evidence type="ECO:0000256" key="1">
    <source>
        <dbReference type="ARBA" id="ARBA00022723"/>
    </source>
</evidence>
<evidence type="ECO:0000256" key="3">
    <source>
        <dbReference type="ARBA" id="ARBA00023004"/>
    </source>
</evidence>
<keyword evidence="2 6" id="KW-0378">Hydrolase</keyword>
<name>A0AA97AJL0_9CYAN</name>
<dbReference type="PANTHER" id="PTHR42988:SF2">
    <property type="entry name" value="CYCLIC NUCLEOTIDE PHOSPHODIESTERASE CBUA0032-RELATED"/>
    <property type="match status" value="1"/>
</dbReference>
<dbReference type="InterPro" id="IPR050884">
    <property type="entry name" value="CNP_phosphodiesterase-III"/>
</dbReference>
<dbReference type="NCBIfam" id="NF008359">
    <property type="entry name" value="PRK11148.1"/>
    <property type="match status" value="1"/>
</dbReference>
<proteinExistence type="inferred from homology"/>
<evidence type="ECO:0000256" key="2">
    <source>
        <dbReference type="ARBA" id="ARBA00022801"/>
    </source>
</evidence>
<evidence type="ECO:0000313" key="6">
    <source>
        <dbReference type="EMBL" id="WNZ26759.1"/>
    </source>
</evidence>
<evidence type="ECO:0000256" key="4">
    <source>
        <dbReference type="ARBA" id="ARBA00025742"/>
    </source>
</evidence>
<feature type="domain" description="Calcineurin-like phosphoesterase" evidence="5">
    <location>
        <begin position="8"/>
        <end position="197"/>
    </location>
</feature>